<feature type="domain" description="Trichothecene 3-O-acetyltransferase-like N-terminal" evidence="3">
    <location>
        <begin position="18"/>
        <end position="173"/>
    </location>
</feature>
<dbReference type="PANTHER" id="PTHR31896:SF64">
    <property type="entry name" value="TRICHOTHECENE 3-O-ACETYLTRANSFERASE"/>
    <property type="match status" value="1"/>
</dbReference>
<protein>
    <recommendedName>
        <fullName evidence="3">Trichothecene 3-O-acetyltransferase-like N-terminal domain-containing protein</fullName>
    </recommendedName>
</protein>
<dbReference type="Pfam" id="PF22664">
    <property type="entry name" value="TRI-like_N"/>
    <property type="match status" value="1"/>
</dbReference>
<dbReference type="GO" id="GO:0016740">
    <property type="term" value="F:transferase activity"/>
    <property type="evidence" value="ECO:0007669"/>
    <property type="project" value="UniProtKB-KW"/>
</dbReference>
<evidence type="ECO:0000256" key="2">
    <source>
        <dbReference type="SAM" id="MobiDB-lite"/>
    </source>
</evidence>
<organism evidence="4 5">
    <name type="scientific">Hymenoscyphus albidus</name>
    <dbReference type="NCBI Taxonomy" id="595503"/>
    <lineage>
        <taxon>Eukaryota</taxon>
        <taxon>Fungi</taxon>
        <taxon>Dikarya</taxon>
        <taxon>Ascomycota</taxon>
        <taxon>Pezizomycotina</taxon>
        <taxon>Leotiomycetes</taxon>
        <taxon>Helotiales</taxon>
        <taxon>Helotiaceae</taxon>
        <taxon>Hymenoscyphus</taxon>
    </lineage>
</organism>
<evidence type="ECO:0000313" key="4">
    <source>
        <dbReference type="EMBL" id="CAG8977079.1"/>
    </source>
</evidence>
<dbReference type="InterPro" id="IPR023213">
    <property type="entry name" value="CAT-like_dom_sf"/>
</dbReference>
<comment type="caution">
    <text evidence="4">The sequence shown here is derived from an EMBL/GenBank/DDBJ whole genome shotgun (WGS) entry which is preliminary data.</text>
</comment>
<sequence>MDLNDHLDILGQQPGLNVYTQICSCYAVPDASSYSAIVKILENGLSRLSNGFPWIAGQVVNEGASKGNTGIFKFAPLEKTPHLVVKDLRDDPSAPTMDSLREAHFPFRMLDESIIAPRNTIPGNGGADLSDSPVLIVQVTFIVGGLILTFLGQHQTMDGTGQGEVIRLFSKACLGESFSSEELSTGNMPRANITPLLNDEYKPGSEIEQFLTKPSPAADAPPPKCSWTYFSFEDAALKAIKSLATASLTSGFVSTDDALSAFIWKSVARARLHRLDPSAISTFARAVNVRSHLGIPQSYPGLLQSMVNSTYTAQELVNDTLGSVASRLRSALDPKTSDLAYKTRALATFLNRSPDKNIVSFTAMADPSTGIMLSSWAKLDSYDLDFNLGLGPPESARRSHFFPVESLMYLLPRRADGEISVGMCLRDDDMVRLKNDEMFTNTRIFPDWFWRIFKLPGFNGLVNPDAYDEDSSELDEPLPEPKLDDEEEEEEEENIDDHEYHYEQKSDWGNDSKAAHYVSMQRARHDRKRELRRERIERQDMAARCIRNEKEKETVVRTAYAGCKKARRIAQRERRIVVLDSIEGRKFALFSSCHAEIWSSNIWDRGPNWVSFSSVDTSKTLLARRRTNGNVKYEKGPLVQSRIQLGRNLYHVSTFPLPSRASTKIVKAKCGKSNVQFEFFVNGYIKMRIPREIILESLDKKPNLPVDLEFSGIRCLKTVEEVVAQMRPSSPRESFFDRAHFMGSWGGF</sequence>
<name>A0A9N9LRF9_9HELO</name>
<evidence type="ECO:0000256" key="1">
    <source>
        <dbReference type="ARBA" id="ARBA00022679"/>
    </source>
</evidence>
<dbReference type="Gene3D" id="3.30.559.10">
    <property type="entry name" value="Chloramphenicol acetyltransferase-like domain"/>
    <property type="match status" value="2"/>
</dbReference>
<dbReference type="PANTHER" id="PTHR31896">
    <property type="entry name" value="FAMILY REGULATORY PROTEIN, PUTATIVE (AFU_ORTHOLOGUE AFUA_3G14730)-RELATED"/>
    <property type="match status" value="1"/>
</dbReference>
<dbReference type="EMBL" id="CAJVRM010000203">
    <property type="protein sequence ID" value="CAG8977079.1"/>
    <property type="molecule type" value="Genomic_DNA"/>
</dbReference>
<dbReference type="AlphaFoldDB" id="A0A9N9LRF9"/>
<evidence type="ECO:0000313" key="5">
    <source>
        <dbReference type="Proteomes" id="UP000701801"/>
    </source>
</evidence>
<proteinExistence type="predicted"/>
<reference evidence="4" key="1">
    <citation type="submission" date="2021-07" db="EMBL/GenBank/DDBJ databases">
        <authorList>
            <person name="Durling M."/>
        </authorList>
    </citation>
    <scope>NUCLEOTIDE SEQUENCE</scope>
</reference>
<gene>
    <name evidence="4" type="ORF">HYALB_00005787</name>
</gene>
<accession>A0A9N9LRF9</accession>
<dbReference type="InterPro" id="IPR054710">
    <property type="entry name" value="Tri101-like_N"/>
</dbReference>
<feature type="region of interest" description="Disordered" evidence="2">
    <location>
        <begin position="466"/>
        <end position="503"/>
    </location>
</feature>
<dbReference type="InterPro" id="IPR051283">
    <property type="entry name" value="Sec_Metabolite_Acyltrans"/>
</dbReference>
<evidence type="ECO:0000259" key="3">
    <source>
        <dbReference type="Pfam" id="PF22664"/>
    </source>
</evidence>
<keyword evidence="5" id="KW-1185">Reference proteome</keyword>
<dbReference type="OrthoDB" id="1862401at2759"/>
<keyword evidence="1" id="KW-0808">Transferase</keyword>
<feature type="compositionally biased region" description="Acidic residues" evidence="2">
    <location>
        <begin position="466"/>
        <end position="496"/>
    </location>
</feature>
<dbReference type="Proteomes" id="UP000701801">
    <property type="component" value="Unassembled WGS sequence"/>
</dbReference>